<evidence type="ECO:0000259" key="6">
    <source>
        <dbReference type="Pfam" id="PF03088"/>
    </source>
</evidence>
<dbReference type="PANTHER" id="PTHR10426:SF88">
    <property type="entry name" value="ADIPOCYTE PLASMA MEMBRANE-ASSOCIATED PROTEIN HEMOMUCIN-RELATED"/>
    <property type="match status" value="1"/>
</dbReference>
<evidence type="ECO:0000256" key="3">
    <source>
        <dbReference type="ARBA" id="ARBA00023180"/>
    </source>
</evidence>
<keyword evidence="3" id="KW-0325">Glycoprotein</keyword>
<dbReference type="InterPro" id="IPR018119">
    <property type="entry name" value="Strictosidine_synth_cons-reg"/>
</dbReference>
<accession>A0AAD9JM75</accession>
<dbReference type="InterPro" id="IPR011042">
    <property type="entry name" value="6-blade_b-propeller_TolB-like"/>
</dbReference>
<feature type="domain" description="Strictosidine synthase conserved region" evidence="6">
    <location>
        <begin position="206"/>
        <end position="291"/>
    </location>
</feature>
<protein>
    <recommendedName>
        <fullName evidence="6">Strictosidine synthase conserved region domain-containing protein</fullName>
    </recommendedName>
</protein>
<gene>
    <name evidence="7" type="ORF">LSH36_244g02026</name>
</gene>
<name>A0AAD9JM75_9ANNE</name>
<dbReference type="EMBL" id="JAODUP010000244">
    <property type="protein sequence ID" value="KAK2155271.1"/>
    <property type="molecule type" value="Genomic_DNA"/>
</dbReference>
<evidence type="ECO:0000313" key="7">
    <source>
        <dbReference type="EMBL" id="KAK2155271.1"/>
    </source>
</evidence>
<dbReference type="SUPFAM" id="SSF63829">
    <property type="entry name" value="Calcium-dependent phosphotriesterase"/>
    <property type="match status" value="1"/>
</dbReference>
<evidence type="ECO:0000256" key="4">
    <source>
        <dbReference type="SAM" id="MobiDB-lite"/>
    </source>
</evidence>
<comment type="caution">
    <text evidence="7">The sequence shown here is derived from an EMBL/GenBank/DDBJ whole genome shotgun (WGS) entry which is preliminary data.</text>
</comment>
<keyword evidence="5" id="KW-0812">Transmembrane</keyword>
<comment type="similarity">
    <text evidence="1">Belongs to the strictosidine synthase family.</text>
</comment>
<dbReference type="PANTHER" id="PTHR10426">
    <property type="entry name" value="STRICTOSIDINE SYNTHASE-RELATED"/>
    <property type="match status" value="1"/>
</dbReference>
<dbReference type="Pfam" id="PF03088">
    <property type="entry name" value="Str_synth"/>
    <property type="match status" value="1"/>
</dbReference>
<dbReference type="AlphaFoldDB" id="A0AAD9JM75"/>
<reference evidence="7" key="1">
    <citation type="journal article" date="2023" name="Mol. Biol. Evol.">
        <title>Third-Generation Sequencing Reveals the Adaptive Role of the Epigenome in Three Deep-Sea Polychaetes.</title>
        <authorList>
            <person name="Perez M."/>
            <person name="Aroh O."/>
            <person name="Sun Y."/>
            <person name="Lan Y."/>
            <person name="Juniper S.K."/>
            <person name="Young C.R."/>
            <person name="Angers B."/>
            <person name="Qian P.Y."/>
        </authorList>
    </citation>
    <scope>NUCLEOTIDE SEQUENCE</scope>
    <source>
        <strain evidence="7">P08H-3</strain>
    </source>
</reference>
<evidence type="ECO:0000256" key="5">
    <source>
        <dbReference type="SAM" id="Phobius"/>
    </source>
</evidence>
<evidence type="ECO:0000256" key="2">
    <source>
        <dbReference type="ARBA" id="ARBA00022553"/>
    </source>
</evidence>
<evidence type="ECO:0000313" key="8">
    <source>
        <dbReference type="Proteomes" id="UP001208570"/>
    </source>
</evidence>
<dbReference type="Pfam" id="PF20067">
    <property type="entry name" value="SSL_N"/>
    <property type="match status" value="1"/>
</dbReference>
<keyword evidence="2" id="KW-0597">Phosphoprotein</keyword>
<dbReference type="GO" id="GO:0016787">
    <property type="term" value="F:hydrolase activity"/>
    <property type="evidence" value="ECO:0007669"/>
    <property type="project" value="TreeGrafter"/>
</dbReference>
<sequence length="425" mass="47388">MRMSTEVKKRHFGKESVSQTSTQDVNIDGDVTRRGVLNNVNTQTFIVLSITMILLITIIIVIVWPTTIDPKPFRFRSPPAFEGPLATNYDLTKASKLHTDLAISGPEALAFHGGYIYTGTADGKVIRIKDGIVELVARLGLSCDEGEINEAKCGRPLGLRIDHSGNLLVADSYLGLFRINLTNGTVDHLITPNRAIDGHKLMLINDVVVTGTGMIYVTDSSAKWRRAEYHMLGLELNPDGRIIEFNPITRETTAVCTGISPNGIEISEEGDCVIFSDTLFARLLKCYVKGEKRGQVEIFIDNLPGFPDNIRRSASGSYWIGLIEIRRQNGPVLDIELYAPYPQIRQLRYKWQLFKSVFRSNTHTITLDKSYGLVVEVDANGNYRRSLHDPTGNIAGISHAEEHEGKLFMASLFNNFIAMVYLDIN</sequence>
<evidence type="ECO:0000256" key="1">
    <source>
        <dbReference type="ARBA" id="ARBA00009191"/>
    </source>
</evidence>
<dbReference type="Proteomes" id="UP001208570">
    <property type="component" value="Unassembled WGS sequence"/>
</dbReference>
<dbReference type="GO" id="GO:0012505">
    <property type="term" value="C:endomembrane system"/>
    <property type="evidence" value="ECO:0007669"/>
    <property type="project" value="TreeGrafter"/>
</dbReference>
<keyword evidence="5" id="KW-0472">Membrane</keyword>
<keyword evidence="8" id="KW-1185">Reference proteome</keyword>
<dbReference type="Gene3D" id="2.120.10.30">
    <property type="entry name" value="TolB, C-terminal domain"/>
    <property type="match status" value="1"/>
</dbReference>
<feature type="region of interest" description="Disordered" evidence="4">
    <location>
        <begin position="1"/>
        <end position="21"/>
    </location>
</feature>
<keyword evidence="5" id="KW-1133">Transmembrane helix</keyword>
<proteinExistence type="inferred from homology"/>
<feature type="transmembrane region" description="Helical" evidence="5">
    <location>
        <begin position="44"/>
        <end position="64"/>
    </location>
</feature>
<organism evidence="7 8">
    <name type="scientific">Paralvinella palmiformis</name>
    <dbReference type="NCBI Taxonomy" id="53620"/>
    <lineage>
        <taxon>Eukaryota</taxon>
        <taxon>Metazoa</taxon>
        <taxon>Spiralia</taxon>
        <taxon>Lophotrochozoa</taxon>
        <taxon>Annelida</taxon>
        <taxon>Polychaeta</taxon>
        <taxon>Sedentaria</taxon>
        <taxon>Canalipalpata</taxon>
        <taxon>Terebellida</taxon>
        <taxon>Terebelliformia</taxon>
        <taxon>Alvinellidae</taxon>
        <taxon>Paralvinella</taxon>
    </lineage>
</organism>